<accession>A0A2A9MCL7</accession>
<feature type="region of interest" description="Disordered" evidence="1">
    <location>
        <begin position="519"/>
        <end position="634"/>
    </location>
</feature>
<dbReference type="VEuPathDB" id="ToxoDB:BESB_083390"/>
<evidence type="ECO:0000313" key="3">
    <source>
        <dbReference type="Proteomes" id="UP000224006"/>
    </source>
</evidence>
<evidence type="ECO:0000256" key="1">
    <source>
        <dbReference type="SAM" id="MobiDB-lite"/>
    </source>
</evidence>
<feature type="region of interest" description="Disordered" evidence="1">
    <location>
        <begin position="176"/>
        <end position="206"/>
    </location>
</feature>
<dbReference type="GeneID" id="40313265"/>
<feature type="region of interest" description="Disordered" evidence="1">
    <location>
        <begin position="680"/>
        <end position="720"/>
    </location>
</feature>
<feature type="compositionally biased region" description="Basic residues" evidence="1">
    <location>
        <begin position="546"/>
        <end position="561"/>
    </location>
</feature>
<feature type="region of interest" description="Disordered" evidence="1">
    <location>
        <begin position="236"/>
        <end position="306"/>
    </location>
</feature>
<dbReference type="EMBL" id="NWUJ01000009">
    <property type="protein sequence ID" value="PFH33140.1"/>
    <property type="molecule type" value="Genomic_DNA"/>
</dbReference>
<feature type="compositionally biased region" description="Basic and acidic residues" evidence="1">
    <location>
        <begin position="402"/>
        <end position="421"/>
    </location>
</feature>
<evidence type="ECO:0000313" key="2">
    <source>
        <dbReference type="EMBL" id="PFH33140.1"/>
    </source>
</evidence>
<organism evidence="2 3">
    <name type="scientific">Besnoitia besnoiti</name>
    <name type="common">Apicomplexan protozoan</name>
    <dbReference type="NCBI Taxonomy" id="94643"/>
    <lineage>
        <taxon>Eukaryota</taxon>
        <taxon>Sar</taxon>
        <taxon>Alveolata</taxon>
        <taxon>Apicomplexa</taxon>
        <taxon>Conoidasida</taxon>
        <taxon>Coccidia</taxon>
        <taxon>Eucoccidiorida</taxon>
        <taxon>Eimeriorina</taxon>
        <taxon>Sarcocystidae</taxon>
        <taxon>Besnoitia</taxon>
    </lineage>
</organism>
<feature type="region of interest" description="Disordered" evidence="1">
    <location>
        <begin position="338"/>
        <end position="455"/>
    </location>
</feature>
<dbReference type="RefSeq" id="XP_029217149.1">
    <property type="nucleotide sequence ID" value="XM_029366689.1"/>
</dbReference>
<feature type="region of interest" description="Disordered" evidence="1">
    <location>
        <begin position="122"/>
        <end position="159"/>
    </location>
</feature>
<feature type="compositionally biased region" description="Basic and acidic residues" evidence="1">
    <location>
        <begin position="134"/>
        <end position="157"/>
    </location>
</feature>
<feature type="compositionally biased region" description="Low complexity" evidence="1">
    <location>
        <begin position="249"/>
        <end position="260"/>
    </location>
</feature>
<protein>
    <submittedName>
        <fullName evidence="2">Uncharacterized protein</fullName>
    </submittedName>
</protein>
<keyword evidence="3" id="KW-1185">Reference proteome</keyword>
<sequence length="745" mass="82570">MMYPASAEEEHVQFPYPFICPPRSLPGPPPGKERDILDPLKRQAESHGVLEWLLDARNNLRRCPEPQPRRIWGRVLSVVPAAVRESDRGNSDGLPDDFSRLRREHQRELRRQLRERYRELERQAQQNFPSQDGRASDHKAFTRRADESPREGRRPEVGHLSLAAFLRSNGDFLREARLRPMRRSRTSSNGSPFDTHADAPPPAHPQEALEYTGLEDYRFEHLSDDEVCVFRLGTRQNSSESDHDSFPVGTGSQGSTLSSSRSRRTVSRGSTTGGRRSSSSKEDWQSSRGRHRFVSNDSDESHPRSSANRVASAWIQGDEDCARLILPARRLKSFEASTEEAEAHGWGPAEESLRRLSRPNTSLRSQLADGGTRLRRSESETSALSGDTAPLSPLPRGGGHGWESRAKKRVDLSLDPAHLERTPPFGPRTAVEARGGVSPCGDMPVPPPPHPSLEASSRRLSFASASDAGGEFDDRAGAGGFPSNYQQLEHRGRPYPLSHHPHQVSLPSFARLPEHPFAPTVPCTPSKKVLPYTLKDLPDSPGPQKRPYRPAHSKIHRGLHDRHRDASARRRREGRASSSSRRAHHASKQLQQAQRPPDGLAMHRPSPRTLRSPGAGQFPTESAQETPGPWLECRRGPEQALATGSLARETDGDSGGQRQACVTRLRFHTSDVAPSAALLERRNSSRPVPARRTRQTFAARRGGFGQPSEATSSDRDLSEDSSFCGWVMSGCSNSSVEDVGRVLVS</sequence>
<dbReference type="OrthoDB" id="331424at2759"/>
<reference evidence="2 3" key="1">
    <citation type="submission" date="2017-09" db="EMBL/GenBank/DDBJ databases">
        <title>Genome sequencing of Besnoitia besnoiti strain Bb-Ger1.</title>
        <authorList>
            <person name="Schares G."/>
            <person name="Venepally P."/>
            <person name="Lorenzi H.A."/>
        </authorList>
    </citation>
    <scope>NUCLEOTIDE SEQUENCE [LARGE SCALE GENOMIC DNA]</scope>
    <source>
        <strain evidence="2 3">Bb-Ger1</strain>
    </source>
</reference>
<feature type="compositionally biased region" description="Low complexity" evidence="1">
    <location>
        <begin position="267"/>
        <end position="277"/>
    </location>
</feature>
<comment type="caution">
    <text evidence="2">The sequence shown here is derived from an EMBL/GenBank/DDBJ whole genome shotgun (WGS) entry which is preliminary data.</text>
</comment>
<dbReference type="Proteomes" id="UP000224006">
    <property type="component" value="Chromosome VIII"/>
</dbReference>
<feature type="region of interest" description="Disordered" evidence="1">
    <location>
        <begin position="85"/>
        <end position="105"/>
    </location>
</feature>
<dbReference type="AlphaFoldDB" id="A0A2A9MCL7"/>
<proteinExistence type="predicted"/>
<gene>
    <name evidence="2" type="ORF">BESB_083390</name>
</gene>
<name>A0A2A9MCL7_BESBE</name>
<dbReference type="KEGG" id="bbes:BESB_083390"/>